<dbReference type="Pfam" id="PF07929">
    <property type="entry name" value="PRiA4_ORF3"/>
    <property type="match status" value="1"/>
</dbReference>
<comment type="caution">
    <text evidence="2">The sequence shown here is derived from an EMBL/GenBank/DDBJ whole genome shotgun (WGS) entry which is preliminary data.</text>
</comment>
<evidence type="ECO:0000259" key="1">
    <source>
        <dbReference type="Pfam" id="PF07929"/>
    </source>
</evidence>
<dbReference type="PANTHER" id="PTHR41878:SF1">
    <property type="entry name" value="TNPR PROTEIN"/>
    <property type="match status" value="1"/>
</dbReference>
<dbReference type="Proteomes" id="UP000003900">
    <property type="component" value="Unassembled WGS sequence"/>
</dbReference>
<feature type="domain" description="Plasmid pRiA4b Orf3-like" evidence="1">
    <location>
        <begin position="3"/>
        <end position="171"/>
    </location>
</feature>
<dbReference type="PATRIC" id="fig|1131935.3.peg.5720"/>
<dbReference type="RefSeq" id="WP_006679994.1">
    <property type="nucleotide sequence ID" value="NZ_AHKH01000187.1"/>
</dbReference>
<dbReference type="InterPro" id="IPR024047">
    <property type="entry name" value="MM3350-like_sf"/>
</dbReference>
<dbReference type="Pfam" id="PF19652">
    <property type="entry name" value="DUF6155"/>
    <property type="match status" value="1"/>
</dbReference>
<evidence type="ECO:0000313" key="2">
    <source>
        <dbReference type="EMBL" id="EHQ58969.1"/>
    </source>
</evidence>
<protein>
    <submittedName>
        <fullName evidence="2">Plasmid pRiA4b ORF-3 family protein</fullName>
    </submittedName>
</protein>
<reference evidence="2 3" key="1">
    <citation type="journal article" date="2012" name="J. Bacteriol.">
        <title>Genome Sequence of the Pattern-Forming Social Bacterium Paenibacillus dendritiformis C454 Chiral Morphotype.</title>
        <authorList>
            <person name="Sirota-Madi A."/>
            <person name="Olender T."/>
            <person name="Helman Y."/>
            <person name="Brainis I."/>
            <person name="Finkelshtein A."/>
            <person name="Roth D."/>
            <person name="Hagai E."/>
            <person name="Leshkowitz D."/>
            <person name="Brodsky L."/>
            <person name="Galatenko V."/>
            <person name="Nikolaev V."/>
            <person name="Gutnick D.L."/>
            <person name="Lancet D."/>
            <person name="Ben-Jacob E."/>
        </authorList>
    </citation>
    <scope>NUCLEOTIDE SEQUENCE [LARGE SCALE GENOMIC DNA]</scope>
    <source>
        <strain evidence="2 3">C454</strain>
    </source>
</reference>
<proteinExistence type="predicted"/>
<dbReference type="EMBL" id="AHKH01000187">
    <property type="protein sequence ID" value="EHQ58969.1"/>
    <property type="molecule type" value="Genomic_DNA"/>
</dbReference>
<name>H3SPL9_9BACL</name>
<dbReference type="AlphaFoldDB" id="H3SPL9"/>
<dbReference type="InterPro" id="IPR012912">
    <property type="entry name" value="Plasmid_pRiA4b_Orf3-like"/>
</dbReference>
<gene>
    <name evidence="2" type="ORF">PDENDC454_27648</name>
</gene>
<organism evidence="2 3">
    <name type="scientific">Paenibacillus dendritiformis C454</name>
    <dbReference type="NCBI Taxonomy" id="1131935"/>
    <lineage>
        <taxon>Bacteria</taxon>
        <taxon>Bacillati</taxon>
        <taxon>Bacillota</taxon>
        <taxon>Bacilli</taxon>
        <taxon>Bacillales</taxon>
        <taxon>Paenibacillaceae</taxon>
        <taxon>Paenibacillus</taxon>
    </lineage>
</organism>
<dbReference type="STRING" id="1131935.PDENDC454_27648"/>
<evidence type="ECO:0000313" key="3">
    <source>
        <dbReference type="Proteomes" id="UP000003900"/>
    </source>
</evidence>
<accession>H3SPL9</accession>
<keyword evidence="3" id="KW-1185">Reference proteome</keyword>
<sequence>MLYTCQIELNDITPKIWRQFQFHADVTFDQLHNIIQAVMGWENYHLYEFRVGSTRISLPDPNFPDGGRQLNARKETVDQHVNREKTAFSYLYDFGDGWEHTITVMNIQTEESAGLIPLCLKGERSCPPEDVGGVPGYCHMAEALSDPGHEQHAMFKDWLTEGYDPEHFSCDEVNVELREQGSKLVPESRRKPVKLTKAGLNKRLKQMSREELMELVKDGYSASKDMQRFLAARLIGKEAVESLFHECRDKIKQEFFPERGHAKLRLQEAKNAIAEFKKLTGSVKQTLELKLIYVELSVLFSNTYGDIDARFYDQLMSMYEDVIVILNEHETAELFHEYKERIEAAAWNAAGFGWGVHEVMMDLYDDIRWK</sequence>
<dbReference type="OrthoDB" id="9801392at2"/>
<dbReference type="SUPFAM" id="SSF159941">
    <property type="entry name" value="MM3350-like"/>
    <property type="match status" value="1"/>
</dbReference>
<dbReference type="Gene3D" id="3.10.290.30">
    <property type="entry name" value="MM3350-like"/>
    <property type="match status" value="1"/>
</dbReference>
<dbReference type="PANTHER" id="PTHR41878">
    <property type="entry name" value="LEXA REPRESSOR-RELATED"/>
    <property type="match status" value="1"/>
</dbReference>
<dbReference type="InterPro" id="IPR046153">
    <property type="entry name" value="DUF6155"/>
</dbReference>